<feature type="region of interest" description="Disordered" evidence="2">
    <location>
        <begin position="149"/>
        <end position="183"/>
    </location>
</feature>
<dbReference type="PANTHER" id="PTHR36512:SF3">
    <property type="entry name" value="BLR5678 PROTEIN"/>
    <property type="match status" value="1"/>
</dbReference>
<reference evidence="3 4" key="1">
    <citation type="submission" date="2020-12" db="EMBL/GenBank/DDBJ databases">
        <title>FDA dAtabase for Regulatory Grade micrObial Sequences (FDA-ARGOS): Supporting development and validation of Infectious Disease Dx tests.</title>
        <authorList>
            <person name="Sproer C."/>
            <person name="Gronow S."/>
            <person name="Severitt S."/>
            <person name="Schroder I."/>
            <person name="Tallon L."/>
            <person name="Sadzewicz L."/>
            <person name="Zhao X."/>
            <person name="Boylan J."/>
            <person name="Ott S."/>
            <person name="Bowen H."/>
            <person name="Vavikolanu K."/>
            <person name="Mehta A."/>
            <person name="Aluvathingal J."/>
            <person name="Nadendla S."/>
            <person name="Lowell S."/>
            <person name="Myers T."/>
            <person name="Yan Y."/>
            <person name="Sichtig H."/>
        </authorList>
    </citation>
    <scope>NUCLEOTIDE SEQUENCE [LARGE SCALE GENOMIC DNA]</scope>
    <source>
        <strain evidence="3 4">FDAARGOS_990</strain>
    </source>
</reference>
<dbReference type="SUPFAM" id="SSF56266">
    <property type="entry name" value="DmpA/ArgJ-like"/>
    <property type="match status" value="2"/>
</dbReference>
<dbReference type="RefSeq" id="WP_198498558.1">
    <property type="nucleotide sequence ID" value="NZ_CP065989.1"/>
</dbReference>
<dbReference type="AlphaFoldDB" id="A0A7T3ZXB9"/>
<evidence type="ECO:0000256" key="2">
    <source>
        <dbReference type="SAM" id="MobiDB-lite"/>
    </source>
</evidence>
<dbReference type="InterPro" id="IPR016117">
    <property type="entry name" value="ArgJ-like_dom_sf"/>
</dbReference>
<dbReference type="Proteomes" id="UP000595374">
    <property type="component" value="Chromosome"/>
</dbReference>
<name>A0A7T3ZXB9_9MICO</name>
<accession>A0A7T3ZXB9</accession>
<dbReference type="CDD" id="cd02252">
    <property type="entry name" value="nylC_like"/>
    <property type="match status" value="1"/>
</dbReference>
<comment type="similarity">
    <text evidence="1">Belongs to the peptidase S58 family.</text>
</comment>
<organism evidence="3 4">
    <name type="scientific">Brevibacterium casei</name>
    <dbReference type="NCBI Taxonomy" id="33889"/>
    <lineage>
        <taxon>Bacteria</taxon>
        <taxon>Bacillati</taxon>
        <taxon>Actinomycetota</taxon>
        <taxon>Actinomycetes</taxon>
        <taxon>Micrococcales</taxon>
        <taxon>Brevibacteriaceae</taxon>
        <taxon>Brevibacterium</taxon>
    </lineage>
</organism>
<dbReference type="PANTHER" id="PTHR36512">
    <property type="entry name" value="D-AMINOPEPTIDASE"/>
    <property type="match status" value="1"/>
</dbReference>
<dbReference type="Gene3D" id="3.60.70.12">
    <property type="entry name" value="L-amino peptidase D-ALA esterase/amidase"/>
    <property type="match status" value="1"/>
</dbReference>
<dbReference type="InterPro" id="IPR005321">
    <property type="entry name" value="Peptidase_S58_DmpA"/>
</dbReference>
<evidence type="ECO:0000256" key="1">
    <source>
        <dbReference type="ARBA" id="ARBA00007068"/>
    </source>
</evidence>
<sequence length="388" mass="37641">MIPTPIRGRGILEIPGIGLGHAGDLTRQRLSGVTALVPPPGSTVGVDVRGGGPATHETDVIAPGTHAYGADAIVLTGGSAIGLRTVAGVSEALAEAGRGFPAPRLPGTVIPLVPAAALYDLGRGAGPVSPPTPAEGAAAVRAALAAAGTGGTGGTRAGGGEDSTDGAGASGDADRAPSVRGSVGGASGARIGFQTMRGGLGSFALRLPSGHTVAALVALNALGTIGTPEGTLWASPLLRAFGWDLPPVPWLPVPETAADPESADPGDSGAAASATNTTLAVVATDAALDPAQATRMAASGHAGISRAILPSHTHFDGDTVFAISTGTVPLAAEATPDLVSIHAAAADAITLAMIDAAVSAVPVDPSWDQPPTLTDLAPAFTAAFAAIP</sequence>
<gene>
    <name evidence="3" type="ORF">I6H47_10885</name>
</gene>
<dbReference type="EMBL" id="CP065989">
    <property type="protein sequence ID" value="QQB13347.1"/>
    <property type="molecule type" value="Genomic_DNA"/>
</dbReference>
<protein>
    <submittedName>
        <fullName evidence="3">P1 family peptidase</fullName>
    </submittedName>
</protein>
<proteinExistence type="inferred from homology"/>
<evidence type="ECO:0000313" key="3">
    <source>
        <dbReference type="EMBL" id="QQB13347.1"/>
    </source>
</evidence>
<dbReference type="Pfam" id="PF03576">
    <property type="entry name" value="Peptidase_S58"/>
    <property type="match status" value="1"/>
</dbReference>
<evidence type="ECO:0000313" key="4">
    <source>
        <dbReference type="Proteomes" id="UP000595374"/>
    </source>
</evidence>
<feature type="compositionally biased region" description="Gly residues" evidence="2">
    <location>
        <begin position="149"/>
        <end position="161"/>
    </location>
</feature>
<dbReference type="GO" id="GO:0004177">
    <property type="term" value="F:aminopeptidase activity"/>
    <property type="evidence" value="ECO:0007669"/>
    <property type="project" value="TreeGrafter"/>
</dbReference>